<keyword evidence="2" id="KW-1185">Reference proteome</keyword>
<dbReference type="EMBL" id="UZAL01028064">
    <property type="protein sequence ID" value="VDP38161.1"/>
    <property type="molecule type" value="Genomic_DNA"/>
</dbReference>
<gene>
    <name evidence="1" type="ORF">SMTD_LOCUS7220</name>
</gene>
<reference evidence="1 2" key="1">
    <citation type="submission" date="2018-11" db="EMBL/GenBank/DDBJ databases">
        <authorList>
            <consortium name="Pathogen Informatics"/>
        </authorList>
    </citation>
    <scope>NUCLEOTIDE SEQUENCE [LARGE SCALE GENOMIC DNA]</scope>
    <source>
        <strain>Denwood</strain>
        <strain evidence="2">Zambia</strain>
    </source>
</reference>
<dbReference type="STRING" id="31246.A0A183NYN4"/>
<evidence type="ECO:0000313" key="2">
    <source>
        <dbReference type="Proteomes" id="UP000269396"/>
    </source>
</evidence>
<name>A0A183NYN4_9TREM</name>
<protein>
    <submittedName>
        <fullName evidence="1">Uncharacterized protein</fullName>
    </submittedName>
</protein>
<dbReference type="AlphaFoldDB" id="A0A183NYN4"/>
<dbReference type="Gene3D" id="1.25.40.660">
    <property type="entry name" value="Vacuolar protein sorting-associated protein 35, helical subcomplex Vps35-C"/>
    <property type="match status" value="1"/>
</dbReference>
<dbReference type="InterPro" id="IPR042491">
    <property type="entry name" value="Vps35_C"/>
</dbReference>
<evidence type="ECO:0000313" key="1">
    <source>
        <dbReference type="EMBL" id="VDP38161.1"/>
    </source>
</evidence>
<organism evidence="1 2">
    <name type="scientific">Schistosoma mattheei</name>
    <dbReference type="NCBI Taxonomy" id="31246"/>
    <lineage>
        <taxon>Eukaryota</taxon>
        <taxon>Metazoa</taxon>
        <taxon>Spiralia</taxon>
        <taxon>Lophotrochozoa</taxon>
        <taxon>Platyhelminthes</taxon>
        <taxon>Trematoda</taxon>
        <taxon>Digenea</taxon>
        <taxon>Strigeidida</taxon>
        <taxon>Schistosomatoidea</taxon>
        <taxon>Schistosomatidae</taxon>
        <taxon>Schistosoma</taxon>
    </lineage>
</organism>
<dbReference type="Proteomes" id="UP000269396">
    <property type="component" value="Unassembled WGS sequence"/>
</dbReference>
<proteinExistence type="predicted"/>
<accession>A0A183NYN4</accession>
<sequence length="106" mass="11879">MDTAVRAQLFIDILNLSVNLRLSGCEQITDDRINDIISEIRNLLNSLEPSPVTDHITVHFKNTLNYIRYEQQQQTTTAVSDSVSISVDTDPDVQSLSSKLFASVQL</sequence>